<sequence>MSVQLFEESTLTPVNKLIKPTPSLSCHADCTFKASGASTSRPGSKQISHPQNNIIFTYTNSLNILGFAFRNRPSTYVHLCLTWAGNNCFPNIEDDEDIHPDPSNPVCVVPIRYTTLLRTPNKFSIDIPLAHPAKWTIVTPIDHFHKIWGPVRGDSEITHISNGWEVVCDANGLRQGSVIGLEILSICRRILRMFVPDSIPARGQN</sequence>
<keyword evidence="3" id="KW-0238">DNA-binding</keyword>
<comment type="caution">
    <text evidence="6">The sequence shown here is derived from an EMBL/GenBank/DDBJ whole genome shotgun (WGS) entry which is preliminary data.</text>
</comment>
<name>A0ABU6US98_9FABA</name>
<keyword evidence="5" id="KW-0539">Nucleus</keyword>
<dbReference type="InterPro" id="IPR015300">
    <property type="entry name" value="DNA-bd_pseudobarrel_sf"/>
</dbReference>
<dbReference type="EMBL" id="JASCZI010121860">
    <property type="protein sequence ID" value="MED6163160.1"/>
    <property type="molecule type" value="Genomic_DNA"/>
</dbReference>
<protein>
    <recommendedName>
        <fullName evidence="8">TF-B3 domain-containing protein</fullName>
    </recommendedName>
</protein>
<gene>
    <name evidence="6" type="ORF">PIB30_077184</name>
</gene>
<evidence type="ECO:0000256" key="5">
    <source>
        <dbReference type="ARBA" id="ARBA00023242"/>
    </source>
</evidence>
<evidence type="ECO:0000256" key="1">
    <source>
        <dbReference type="ARBA" id="ARBA00004123"/>
    </source>
</evidence>
<keyword evidence="2" id="KW-0805">Transcription regulation</keyword>
<organism evidence="6 7">
    <name type="scientific">Stylosanthes scabra</name>
    <dbReference type="NCBI Taxonomy" id="79078"/>
    <lineage>
        <taxon>Eukaryota</taxon>
        <taxon>Viridiplantae</taxon>
        <taxon>Streptophyta</taxon>
        <taxon>Embryophyta</taxon>
        <taxon>Tracheophyta</taxon>
        <taxon>Spermatophyta</taxon>
        <taxon>Magnoliopsida</taxon>
        <taxon>eudicotyledons</taxon>
        <taxon>Gunneridae</taxon>
        <taxon>Pentapetalae</taxon>
        <taxon>rosids</taxon>
        <taxon>fabids</taxon>
        <taxon>Fabales</taxon>
        <taxon>Fabaceae</taxon>
        <taxon>Papilionoideae</taxon>
        <taxon>50 kb inversion clade</taxon>
        <taxon>dalbergioids sensu lato</taxon>
        <taxon>Dalbergieae</taxon>
        <taxon>Pterocarpus clade</taxon>
        <taxon>Stylosanthes</taxon>
    </lineage>
</organism>
<keyword evidence="4" id="KW-0804">Transcription</keyword>
<accession>A0ABU6US98</accession>
<evidence type="ECO:0008006" key="8">
    <source>
        <dbReference type="Google" id="ProtNLM"/>
    </source>
</evidence>
<evidence type="ECO:0000313" key="6">
    <source>
        <dbReference type="EMBL" id="MED6163160.1"/>
    </source>
</evidence>
<dbReference type="Proteomes" id="UP001341840">
    <property type="component" value="Unassembled WGS sequence"/>
</dbReference>
<evidence type="ECO:0000256" key="4">
    <source>
        <dbReference type="ARBA" id="ARBA00023163"/>
    </source>
</evidence>
<comment type="subcellular location">
    <subcellularLocation>
        <location evidence="1">Nucleus</location>
    </subcellularLocation>
</comment>
<reference evidence="6 7" key="1">
    <citation type="journal article" date="2023" name="Plants (Basel)">
        <title>Bridging the Gap: Combining Genomics and Transcriptomics Approaches to Understand Stylosanthes scabra, an Orphan Legume from the Brazilian Caatinga.</title>
        <authorList>
            <person name="Ferreira-Neto J.R.C."/>
            <person name="da Silva M.D."/>
            <person name="Binneck E."/>
            <person name="de Melo N.F."/>
            <person name="da Silva R.H."/>
            <person name="de Melo A.L.T.M."/>
            <person name="Pandolfi V."/>
            <person name="Bustamante F.O."/>
            <person name="Brasileiro-Vidal A.C."/>
            <person name="Benko-Iseppon A.M."/>
        </authorList>
    </citation>
    <scope>NUCLEOTIDE SEQUENCE [LARGE SCALE GENOMIC DNA]</scope>
    <source>
        <tissue evidence="6">Leaves</tissue>
    </source>
</reference>
<evidence type="ECO:0000256" key="2">
    <source>
        <dbReference type="ARBA" id="ARBA00023015"/>
    </source>
</evidence>
<keyword evidence="7" id="KW-1185">Reference proteome</keyword>
<evidence type="ECO:0000313" key="7">
    <source>
        <dbReference type="Proteomes" id="UP001341840"/>
    </source>
</evidence>
<evidence type="ECO:0000256" key="3">
    <source>
        <dbReference type="ARBA" id="ARBA00023125"/>
    </source>
</evidence>
<dbReference type="SUPFAM" id="SSF101936">
    <property type="entry name" value="DNA-binding pseudobarrel domain"/>
    <property type="match status" value="1"/>
</dbReference>
<proteinExistence type="predicted"/>